<dbReference type="Proteomes" id="UP000231019">
    <property type="component" value="Unassembled WGS sequence"/>
</dbReference>
<feature type="compositionally biased region" description="Basic and acidic residues" evidence="1">
    <location>
        <begin position="8"/>
        <end position="25"/>
    </location>
</feature>
<sequence>MSIEEEFTEYHKDSFVRAKAGDQAKKPVAPAKPAAPAAKDPKADDYVPEQVGKVVDNVFGKLDNLVNDAADYLFGSKKKGGGLIDQDLVAPPRTSSGVPPLAPKAPVPNIVAPVAPIQAPVAKQATPAKAPAKPQKPKIEKPKVTTLSTLQSASRAVDMIQPVMPEAKPKYDGPVVNRTTSISELELPLEILDDPDLLRYFDQMKLYEHQVISGGLCNLPLYEAVMQLKKGHWQHRFRIRFEELKRVDPGIYPMEMARSRFAGMKPVYKAMAWQYSGEDTLRRAIEDDINAYLQGKQGQHFHRFVYQVVSTRY</sequence>
<organism evidence="2 3">
    <name type="scientific">bacterium (Candidatus Blackallbacteria) CG17_big_fil_post_rev_8_21_14_2_50_48_46</name>
    <dbReference type="NCBI Taxonomy" id="2014261"/>
    <lineage>
        <taxon>Bacteria</taxon>
        <taxon>Candidatus Blackallbacteria</taxon>
    </lineage>
</organism>
<evidence type="ECO:0000313" key="3">
    <source>
        <dbReference type="Proteomes" id="UP000231019"/>
    </source>
</evidence>
<dbReference type="AlphaFoldDB" id="A0A2M7FZF3"/>
<proteinExistence type="predicted"/>
<reference evidence="2 3" key="1">
    <citation type="submission" date="2017-09" db="EMBL/GenBank/DDBJ databases">
        <title>Depth-based differentiation of microbial function through sediment-hosted aquifers and enrichment of novel symbionts in the deep terrestrial subsurface.</title>
        <authorList>
            <person name="Probst A.J."/>
            <person name="Ladd B."/>
            <person name="Jarett J.K."/>
            <person name="Geller-Mcgrath D.E."/>
            <person name="Sieber C.M."/>
            <person name="Emerson J.B."/>
            <person name="Anantharaman K."/>
            <person name="Thomas B.C."/>
            <person name="Malmstrom R."/>
            <person name="Stieglmeier M."/>
            <person name="Klingl A."/>
            <person name="Woyke T."/>
            <person name="Ryan C.M."/>
            <person name="Banfield J.F."/>
        </authorList>
    </citation>
    <scope>NUCLEOTIDE SEQUENCE [LARGE SCALE GENOMIC DNA]</scope>
    <source>
        <strain evidence="2">CG17_big_fil_post_rev_8_21_14_2_50_48_46</strain>
    </source>
</reference>
<evidence type="ECO:0000313" key="2">
    <source>
        <dbReference type="EMBL" id="PIW14774.1"/>
    </source>
</evidence>
<gene>
    <name evidence="2" type="ORF">COW36_20440</name>
</gene>
<evidence type="ECO:0000256" key="1">
    <source>
        <dbReference type="SAM" id="MobiDB-lite"/>
    </source>
</evidence>
<dbReference type="EMBL" id="PFFQ01000056">
    <property type="protein sequence ID" value="PIW14774.1"/>
    <property type="molecule type" value="Genomic_DNA"/>
</dbReference>
<protein>
    <submittedName>
        <fullName evidence="2">Uncharacterized protein</fullName>
    </submittedName>
</protein>
<comment type="caution">
    <text evidence="2">The sequence shown here is derived from an EMBL/GenBank/DDBJ whole genome shotgun (WGS) entry which is preliminary data.</text>
</comment>
<name>A0A2M7FZF3_9BACT</name>
<feature type="compositionally biased region" description="Low complexity" evidence="1">
    <location>
        <begin position="26"/>
        <end position="38"/>
    </location>
</feature>
<feature type="region of interest" description="Disordered" evidence="1">
    <location>
        <begin position="1"/>
        <end position="46"/>
    </location>
</feature>
<accession>A0A2M7FZF3</accession>